<dbReference type="EMBL" id="RYYU01000001">
    <property type="protein sequence ID" value="RUL60081.1"/>
    <property type="molecule type" value="Genomic_DNA"/>
</dbReference>
<organism evidence="8 9">
    <name type="scientific">Prevotella koreensis</name>
    <dbReference type="NCBI Taxonomy" id="2490854"/>
    <lineage>
        <taxon>Bacteria</taxon>
        <taxon>Pseudomonadati</taxon>
        <taxon>Bacteroidota</taxon>
        <taxon>Bacteroidia</taxon>
        <taxon>Bacteroidales</taxon>
        <taxon>Prevotellaceae</taxon>
        <taxon>Prevotella</taxon>
    </lineage>
</organism>
<dbReference type="GO" id="GO:0016887">
    <property type="term" value="F:ATP hydrolysis activity"/>
    <property type="evidence" value="ECO:0007669"/>
    <property type="project" value="InterPro"/>
</dbReference>
<evidence type="ECO:0000256" key="3">
    <source>
        <dbReference type="ARBA" id="ARBA00022741"/>
    </source>
</evidence>
<dbReference type="GO" id="GO:0005886">
    <property type="term" value="C:plasma membrane"/>
    <property type="evidence" value="ECO:0007669"/>
    <property type="project" value="TreeGrafter"/>
</dbReference>
<dbReference type="GO" id="GO:0022857">
    <property type="term" value="F:transmembrane transporter activity"/>
    <property type="evidence" value="ECO:0007669"/>
    <property type="project" value="TreeGrafter"/>
</dbReference>
<evidence type="ECO:0000313" key="9">
    <source>
        <dbReference type="Proteomes" id="UP000278983"/>
    </source>
</evidence>
<dbReference type="InterPro" id="IPR003593">
    <property type="entry name" value="AAA+_ATPase"/>
</dbReference>
<keyword evidence="4 8" id="KW-0067">ATP-binding</keyword>
<proteinExistence type="predicted"/>
<dbReference type="OrthoDB" id="9782239at2"/>
<dbReference type="GO" id="GO:0005524">
    <property type="term" value="F:ATP binding"/>
    <property type="evidence" value="ECO:0007669"/>
    <property type="project" value="UniProtKB-KW"/>
</dbReference>
<evidence type="ECO:0000256" key="5">
    <source>
        <dbReference type="ARBA" id="ARBA00022967"/>
    </source>
</evidence>
<dbReference type="Proteomes" id="UP000278983">
    <property type="component" value="Unassembled WGS sequence"/>
</dbReference>
<dbReference type="PANTHER" id="PTHR24220:SF86">
    <property type="entry name" value="ABC TRANSPORTER ABCH.1"/>
    <property type="match status" value="1"/>
</dbReference>
<dbReference type="GO" id="GO:0044874">
    <property type="term" value="P:lipoprotein localization to outer membrane"/>
    <property type="evidence" value="ECO:0007669"/>
    <property type="project" value="UniProtKB-ARBA"/>
</dbReference>
<dbReference type="InterPro" id="IPR017871">
    <property type="entry name" value="ABC_transporter-like_CS"/>
</dbReference>
<dbReference type="GO" id="GO:0089705">
    <property type="term" value="P:protein localization to outer membrane"/>
    <property type="evidence" value="ECO:0007669"/>
    <property type="project" value="UniProtKB-ARBA"/>
</dbReference>
<gene>
    <name evidence="8" type="ORF">EHV08_10235</name>
</gene>
<dbReference type="InterPro" id="IPR027417">
    <property type="entry name" value="P-loop_NTPase"/>
</dbReference>
<keyword evidence="9" id="KW-1185">Reference proteome</keyword>
<keyword evidence="1" id="KW-0813">Transport</keyword>
<dbReference type="InterPro" id="IPR015854">
    <property type="entry name" value="ABC_transpr_LolD-like"/>
</dbReference>
<evidence type="ECO:0000256" key="2">
    <source>
        <dbReference type="ARBA" id="ARBA00022475"/>
    </source>
</evidence>
<dbReference type="RefSeq" id="WP_126679175.1">
    <property type="nucleotide sequence ID" value="NZ_JBQMXP010000035.1"/>
</dbReference>
<feature type="domain" description="ABC transporter" evidence="7">
    <location>
        <begin position="2"/>
        <end position="220"/>
    </location>
</feature>
<keyword evidence="6" id="KW-0472">Membrane</keyword>
<dbReference type="SUPFAM" id="SSF52540">
    <property type="entry name" value="P-loop containing nucleoside triphosphate hydrolases"/>
    <property type="match status" value="1"/>
</dbReference>
<keyword evidence="5" id="KW-1278">Translocase</keyword>
<keyword evidence="2" id="KW-1003">Cell membrane</keyword>
<sequence>MIEINDIKKSFGSLQVLKGIDLRIEKGEIVSIVGPSGAGKTTLLQIIGTLDKPDSGTIKIDGIDISSLSAGKLADFRNRHIGFVFQFHRLLPEFTAIENIMIPAYIGGTNKSEAKKRAKELLEFMGLTDRAEHKPAELSGGEKQRVAVARALINNPAVILADEPSGSLDSKNKAELHQLFFDLRDKFGQTFVIVTHDESLADITDRTIKMKDGLLENIQT</sequence>
<evidence type="ECO:0000256" key="6">
    <source>
        <dbReference type="ARBA" id="ARBA00023136"/>
    </source>
</evidence>
<protein>
    <submittedName>
        <fullName evidence="8">ABC transporter ATP-binding protein</fullName>
    </submittedName>
</protein>
<dbReference type="PROSITE" id="PS50893">
    <property type="entry name" value="ABC_TRANSPORTER_2"/>
    <property type="match status" value="1"/>
</dbReference>
<evidence type="ECO:0000256" key="4">
    <source>
        <dbReference type="ARBA" id="ARBA00022840"/>
    </source>
</evidence>
<dbReference type="FunFam" id="3.40.50.300:FF:000230">
    <property type="entry name" value="Lipoprotein-releasing system ATP-binding protein LolD"/>
    <property type="match status" value="1"/>
</dbReference>
<comment type="caution">
    <text evidence="8">The sequence shown here is derived from an EMBL/GenBank/DDBJ whole genome shotgun (WGS) entry which is preliminary data.</text>
</comment>
<dbReference type="AlphaFoldDB" id="A0A432LMI9"/>
<dbReference type="CDD" id="cd03255">
    <property type="entry name" value="ABC_MJ0796_LolCDE_FtsE"/>
    <property type="match status" value="1"/>
</dbReference>
<dbReference type="InterPro" id="IPR017911">
    <property type="entry name" value="MacB-like_ATP-bd"/>
</dbReference>
<dbReference type="SMART" id="SM00382">
    <property type="entry name" value="AAA"/>
    <property type="match status" value="1"/>
</dbReference>
<dbReference type="InterPro" id="IPR003439">
    <property type="entry name" value="ABC_transporter-like_ATP-bd"/>
</dbReference>
<evidence type="ECO:0000313" key="8">
    <source>
        <dbReference type="EMBL" id="RUL60081.1"/>
    </source>
</evidence>
<dbReference type="PROSITE" id="PS00211">
    <property type="entry name" value="ABC_TRANSPORTER_1"/>
    <property type="match status" value="1"/>
</dbReference>
<evidence type="ECO:0000259" key="7">
    <source>
        <dbReference type="PROSITE" id="PS50893"/>
    </source>
</evidence>
<dbReference type="Gene3D" id="3.40.50.300">
    <property type="entry name" value="P-loop containing nucleotide triphosphate hydrolases"/>
    <property type="match status" value="1"/>
</dbReference>
<name>A0A432LMI9_9BACT</name>
<evidence type="ECO:0000256" key="1">
    <source>
        <dbReference type="ARBA" id="ARBA00022448"/>
    </source>
</evidence>
<dbReference type="PANTHER" id="PTHR24220">
    <property type="entry name" value="IMPORT ATP-BINDING PROTEIN"/>
    <property type="match status" value="1"/>
</dbReference>
<dbReference type="Pfam" id="PF00005">
    <property type="entry name" value="ABC_tran"/>
    <property type="match status" value="1"/>
</dbReference>
<keyword evidence="3" id="KW-0547">Nucleotide-binding</keyword>
<accession>A0A432LMI9</accession>
<reference evidence="8 9" key="1">
    <citation type="submission" date="2018-12" db="EMBL/GenBank/DDBJ databases">
        <title>Genome sequencing of Prevotella sp. KCOM 3155 (= JS262).</title>
        <authorList>
            <person name="Kook J.-K."/>
            <person name="Park S.-N."/>
            <person name="Lim Y.K."/>
        </authorList>
    </citation>
    <scope>NUCLEOTIDE SEQUENCE [LARGE SCALE GENOMIC DNA]</scope>
    <source>
        <strain evidence="8 9">KCOM 3155</strain>
    </source>
</reference>